<dbReference type="STRING" id="619304.SAMN05421760_102133"/>
<dbReference type="Gene3D" id="3.40.50.720">
    <property type="entry name" value="NAD(P)-binding Rossmann-like Domain"/>
    <property type="match status" value="2"/>
</dbReference>
<dbReference type="InterPro" id="IPR029752">
    <property type="entry name" value="D-isomer_DH_CS1"/>
</dbReference>
<dbReference type="CDD" id="cd12164">
    <property type="entry name" value="GDH_like_2"/>
    <property type="match status" value="1"/>
</dbReference>
<protein>
    <submittedName>
        <fullName evidence="4">Glyoxylate/hydroxypyruvate reductase A</fullName>
    </submittedName>
</protein>
<keyword evidence="4" id="KW-0670">Pyruvate</keyword>
<evidence type="ECO:0000256" key="1">
    <source>
        <dbReference type="ARBA" id="ARBA00023002"/>
    </source>
</evidence>
<name>A0A1N7K1B3_9GAMM</name>
<dbReference type="SUPFAM" id="SSF51735">
    <property type="entry name" value="NAD(P)-binding Rossmann-fold domains"/>
    <property type="match status" value="1"/>
</dbReference>
<evidence type="ECO:0000313" key="5">
    <source>
        <dbReference type="Proteomes" id="UP000185999"/>
    </source>
</evidence>
<keyword evidence="2" id="KW-0520">NAD</keyword>
<sequence>MSILFDSPPIAFVSRIPDTEAQQWLIVLNTLLPDNEVCLFDSLTTRQKQQCSLAVVANPDPAELRQLPNLQWVHSTWAGVERMVAELSVADSLVNDPLIKSTAFPIVRLIDPTLAHTMAEAVLAWTLYLHRDMPAYRAQQSAAQWLQRPYIAASERTVGVLGLGKLGALSAERLHANGFNVLGWSRHDKSFENIQTFAAEEGLSAMLAQSDIVINLLPLTDQTRGLLSTARFAQCKQGVSLINFGRGPTMNQADLITALGAGIVSHAVLDVFYEEPLPVNHPYWSHADITILPHISAPTSISSASKIVANNIREYYKTGRIPEAVDRQLGY</sequence>
<evidence type="ECO:0000259" key="3">
    <source>
        <dbReference type="Pfam" id="PF02826"/>
    </source>
</evidence>
<dbReference type="RefSeq" id="WP_054340974.1">
    <property type="nucleotide sequence ID" value="NZ_FTOE01000002.1"/>
</dbReference>
<organism evidence="4 5">
    <name type="scientific">Neptunomonas antarctica</name>
    <dbReference type="NCBI Taxonomy" id="619304"/>
    <lineage>
        <taxon>Bacteria</taxon>
        <taxon>Pseudomonadati</taxon>
        <taxon>Pseudomonadota</taxon>
        <taxon>Gammaproteobacteria</taxon>
        <taxon>Oceanospirillales</taxon>
        <taxon>Oceanospirillaceae</taxon>
        <taxon>Neptunomonas</taxon>
    </lineage>
</organism>
<dbReference type="GO" id="GO:0016616">
    <property type="term" value="F:oxidoreductase activity, acting on the CH-OH group of donors, NAD or NADP as acceptor"/>
    <property type="evidence" value="ECO:0007669"/>
    <property type="project" value="UniProtKB-ARBA"/>
</dbReference>
<dbReference type="InterPro" id="IPR006140">
    <property type="entry name" value="D-isomer_DH_NAD-bd"/>
</dbReference>
<dbReference type="Pfam" id="PF02826">
    <property type="entry name" value="2-Hacid_dh_C"/>
    <property type="match status" value="1"/>
</dbReference>
<dbReference type="Proteomes" id="UP000185999">
    <property type="component" value="Unassembled WGS sequence"/>
</dbReference>
<dbReference type="OrthoDB" id="9787219at2"/>
<gene>
    <name evidence="4" type="ORF">SAMN05421760_102133</name>
</gene>
<dbReference type="GO" id="GO:0051287">
    <property type="term" value="F:NAD binding"/>
    <property type="evidence" value="ECO:0007669"/>
    <property type="project" value="InterPro"/>
</dbReference>
<dbReference type="PANTHER" id="PTHR43333">
    <property type="entry name" value="2-HACID_DH_C DOMAIN-CONTAINING PROTEIN"/>
    <property type="match status" value="1"/>
</dbReference>
<reference evidence="5" key="1">
    <citation type="submission" date="2017-01" db="EMBL/GenBank/DDBJ databases">
        <authorList>
            <person name="Varghese N."/>
            <person name="Submissions S."/>
        </authorList>
    </citation>
    <scope>NUCLEOTIDE SEQUENCE [LARGE SCALE GENOMIC DNA]</scope>
    <source>
        <strain evidence="5">DSM 22306</strain>
    </source>
</reference>
<keyword evidence="1" id="KW-0560">Oxidoreductase</keyword>
<dbReference type="AlphaFoldDB" id="A0A1N7K1B3"/>
<feature type="domain" description="D-isomer specific 2-hydroxyacid dehydrogenase NAD-binding" evidence="3">
    <location>
        <begin position="125"/>
        <end position="296"/>
    </location>
</feature>
<evidence type="ECO:0000256" key="2">
    <source>
        <dbReference type="ARBA" id="ARBA00023027"/>
    </source>
</evidence>
<keyword evidence="5" id="KW-1185">Reference proteome</keyword>
<proteinExistence type="predicted"/>
<dbReference type="PANTHER" id="PTHR43333:SF1">
    <property type="entry name" value="D-ISOMER SPECIFIC 2-HYDROXYACID DEHYDROGENASE NAD-BINDING DOMAIN-CONTAINING PROTEIN"/>
    <property type="match status" value="1"/>
</dbReference>
<dbReference type="EMBL" id="FTOE01000002">
    <property type="protein sequence ID" value="SIS55372.1"/>
    <property type="molecule type" value="Genomic_DNA"/>
</dbReference>
<dbReference type="PROSITE" id="PS00065">
    <property type="entry name" value="D_2_HYDROXYACID_DH_1"/>
    <property type="match status" value="1"/>
</dbReference>
<evidence type="ECO:0000313" key="4">
    <source>
        <dbReference type="EMBL" id="SIS55372.1"/>
    </source>
</evidence>
<dbReference type="InterPro" id="IPR036291">
    <property type="entry name" value="NAD(P)-bd_dom_sf"/>
</dbReference>
<accession>A0A1N7K1B3</accession>